<evidence type="ECO:0000313" key="2">
    <source>
        <dbReference type="EMBL" id="EPT05861.1"/>
    </source>
</evidence>
<dbReference type="HOGENOM" id="CLU_1619038_0_0_1"/>
<name>S8FXK5_FOMSC</name>
<keyword evidence="1" id="KW-1133">Transmembrane helix</keyword>
<feature type="transmembrane region" description="Helical" evidence="1">
    <location>
        <begin position="6"/>
        <end position="24"/>
    </location>
</feature>
<proteinExistence type="predicted"/>
<feature type="transmembrane region" description="Helical" evidence="1">
    <location>
        <begin position="45"/>
        <end position="63"/>
    </location>
</feature>
<dbReference type="EMBL" id="KE504122">
    <property type="protein sequence ID" value="EPT05861.1"/>
    <property type="molecule type" value="Genomic_DNA"/>
</dbReference>
<dbReference type="AlphaFoldDB" id="S8FXK5"/>
<dbReference type="Proteomes" id="UP000015241">
    <property type="component" value="Unassembled WGS sequence"/>
</dbReference>
<evidence type="ECO:0000313" key="3">
    <source>
        <dbReference type="Proteomes" id="UP000015241"/>
    </source>
</evidence>
<keyword evidence="1" id="KW-0812">Transmembrane</keyword>
<reference evidence="2 3" key="1">
    <citation type="journal article" date="2012" name="Science">
        <title>The Paleozoic origin of enzymatic lignin decomposition reconstructed from 31 fungal genomes.</title>
        <authorList>
            <person name="Floudas D."/>
            <person name="Binder M."/>
            <person name="Riley R."/>
            <person name="Barry K."/>
            <person name="Blanchette R.A."/>
            <person name="Henrissat B."/>
            <person name="Martinez A.T."/>
            <person name="Otillar R."/>
            <person name="Spatafora J.W."/>
            <person name="Yadav J.S."/>
            <person name="Aerts A."/>
            <person name="Benoit I."/>
            <person name="Boyd A."/>
            <person name="Carlson A."/>
            <person name="Copeland A."/>
            <person name="Coutinho P.M."/>
            <person name="de Vries R.P."/>
            <person name="Ferreira P."/>
            <person name="Findley K."/>
            <person name="Foster B."/>
            <person name="Gaskell J."/>
            <person name="Glotzer D."/>
            <person name="Gorecki P."/>
            <person name="Heitman J."/>
            <person name="Hesse C."/>
            <person name="Hori C."/>
            <person name="Igarashi K."/>
            <person name="Jurgens J.A."/>
            <person name="Kallen N."/>
            <person name="Kersten P."/>
            <person name="Kohler A."/>
            <person name="Kuees U."/>
            <person name="Kumar T.K.A."/>
            <person name="Kuo A."/>
            <person name="LaButti K."/>
            <person name="Larrondo L.F."/>
            <person name="Lindquist E."/>
            <person name="Ling A."/>
            <person name="Lombard V."/>
            <person name="Lucas S."/>
            <person name="Lundell T."/>
            <person name="Martin R."/>
            <person name="McLaughlin D.J."/>
            <person name="Morgenstern I."/>
            <person name="Morin E."/>
            <person name="Murat C."/>
            <person name="Nagy L.G."/>
            <person name="Nolan M."/>
            <person name="Ohm R.A."/>
            <person name="Patyshakuliyeva A."/>
            <person name="Rokas A."/>
            <person name="Ruiz-Duenas F.J."/>
            <person name="Sabat G."/>
            <person name="Salamov A."/>
            <person name="Samejima M."/>
            <person name="Schmutz J."/>
            <person name="Slot J.C."/>
            <person name="St John F."/>
            <person name="Stenlid J."/>
            <person name="Sun H."/>
            <person name="Sun S."/>
            <person name="Syed K."/>
            <person name="Tsang A."/>
            <person name="Wiebenga A."/>
            <person name="Young D."/>
            <person name="Pisabarro A."/>
            <person name="Eastwood D.C."/>
            <person name="Martin F."/>
            <person name="Cullen D."/>
            <person name="Grigoriev I.V."/>
            <person name="Hibbett D.S."/>
        </authorList>
    </citation>
    <scope>NUCLEOTIDE SEQUENCE</scope>
    <source>
        <strain evidence="3">FP-58527</strain>
    </source>
</reference>
<gene>
    <name evidence="2" type="ORF">FOMPIDRAFT_1044343</name>
</gene>
<protein>
    <submittedName>
        <fullName evidence="2">Uncharacterized protein</fullName>
    </submittedName>
</protein>
<dbReference type="InParanoid" id="S8FXK5"/>
<keyword evidence="1" id="KW-0472">Membrane</keyword>
<evidence type="ECO:0000256" key="1">
    <source>
        <dbReference type="SAM" id="Phobius"/>
    </source>
</evidence>
<sequence length="164" mass="17734">MQQAAVIVPELLLVTAIWRHVYTLKFACESRVDMPLTTVILRDGTIYFVAILIMLIINTILSITEADSFGGSLSPIIFSLQANLISRFFLNLNEANLNGLDAPSSPSQLSDLYFTRVVGSLGGSLAYGLEDTVASGDTASTENDIYTVEELGEEQDTPAKESPA</sequence>
<keyword evidence="3" id="KW-1185">Reference proteome</keyword>
<accession>S8FXK5</accession>
<dbReference type="OrthoDB" id="2804213at2759"/>
<organism evidence="2 3">
    <name type="scientific">Fomitopsis schrenkii</name>
    <name type="common">Brown rot fungus</name>
    <dbReference type="NCBI Taxonomy" id="2126942"/>
    <lineage>
        <taxon>Eukaryota</taxon>
        <taxon>Fungi</taxon>
        <taxon>Dikarya</taxon>
        <taxon>Basidiomycota</taxon>
        <taxon>Agaricomycotina</taxon>
        <taxon>Agaricomycetes</taxon>
        <taxon>Polyporales</taxon>
        <taxon>Fomitopsis</taxon>
    </lineage>
</organism>